<organism evidence="4 5">
    <name type="scientific">Helobdella robusta</name>
    <name type="common">Californian leech</name>
    <dbReference type="NCBI Taxonomy" id="6412"/>
    <lineage>
        <taxon>Eukaryota</taxon>
        <taxon>Metazoa</taxon>
        <taxon>Spiralia</taxon>
        <taxon>Lophotrochozoa</taxon>
        <taxon>Annelida</taxon>
        <taxon>Clitellata</taxon>
        <taxon>Hirudinea</taxon>
        <taxon>Rhynchobdellida</taxon>
        <taxon>Glossiphoniidae</taxon>
        <taxon>Helobdella</taxon>
    </lineage>
</organism>
<reference evidence="3 5" key="2">
    <citation type="journal article" date="2013" name="Nature">
        <title>Insights into bilaterian evolution from three spiralian genomes.</title>
        <authorList>
            <person name="Simakov O."/>
            <person name="Marletaz F."/>
            <person name="Cho S.J."/>
            <person name="Edsinger-Gonzales E."/>
            <person name="Havlak P."/>
            <person name="Hellsten U."/>
            <person name="Kuo D.H."/>
            <person name="Larsson T."/>
            <person name="Lv J."/>
            <person name="Arendt D."/>
            <person name="Savage R."/>
            <person name="Osoegawa K."/>
            <person name="de Jong P."/>
            <person name="Grimwood J."/>
            <person name="Chapman J.A."/>
            <person name="Shapiro H."/>
            <person name="Aerts A."/>
            <person name="Otillar R.P."/>
            <person name="Terry A.Y."/>
            <person name="Boore J.L."/>
            <person name="Grigoriev I.V."/>
            <person name="Lindberg D.R."/>
            <person name="Seaver E.C."/>
            <person name="Weisblat D.A."/>
            <person name="Putnam N.H."/>
            <person name="Rokhsar D.S."/>
        </authorList>
    </citation>
    <scope>NUCLEOTIDE SEQUENCE</scope>
</reference>
<evidence type="ECO:0000256" key="1">
    <source>
        <dbReference type="SAM" id="MobiDB-lite"/>
    </source>
</evidence>
<dbReference type="CTD" id="20211888"/>
<feature type="transmembrane region" description="Helical" evidence="2">
    <location>
        <begin position="20"/>
        <end position="45"/>
    </location>
</feature>
<dbReference type="HOGENOM" id="CLU_1046881_0_0_1"/>
<dbReference type="AlphaFoldDB" id="T1FSU1"/>
<evidence type="ECO:0000256" key="2">
    <source>
        <dbReference type="SAM" id="Phobius"/>
    </source>
</evidence>
<feature type="region of interest" description="Disordered" evidence="1">
    <location>
        <begin position="142"/>
        <end position="175"/>
    </location>
</feature>
<protein>
    <submittedName>
        <fullName evidence="3 4">Uncharacterized protein</fullName>
    </submittedName>
</protein>
<keyword evidence="2" id="KW-0812">Transmembrane</keyword>
<dbReference type="EnsemblMetazoa" id="HelroT191275">
    <property type="protein sequence ID" value="HelroP191275"/>
    <property type="gene ID" value="HelroG191275"/>
</dbReference>
<dbReference type="InParanoid" id="T1FSU1"/>
<evidence type="ECO:0000313" key="5">
    <source>
        <dbReference type="Proteomes" id="UP000015101"/>
    </source>
</evidence>
<dbReference type="KEGG" id="hro:HELRODRAFT_191275"/>
<keyword evidence="2" id="KW-1133">Transmembrane helix</keyword>
<dbReference type="Proteomes" id="UP000015101">
    <property type="component" value="Unassembled WGS sequence"/>
</dbReference>
<feature type="compositionally biased region" description="Low complexity" evidence="1">
    <location>
        <begin position="236"/>
        <end position="249"/>
    </location>
</feature>
<sequence length="266" mass="31419">MNLFGVKMLGELLYSIEHHLAAITVVVSIACLVGAFIFLAGLCYIRKQRKIINSKKQQLLQEKCAQHGYKTDKLPAEVDYSRDRQLFPLDNQQQQQQQQPHDYRERFSEDIIEENDYAYVDELLQAPVDKLPQQVDKQLDGNIVPQPQQQPQLPHLPQQPQQQQPQQQQRNVTFQQQHQQFFYLPEFSNFKSSPKLTRAILYNPPISQQQQQQQQIFQQQQQPILQQPQQLQQILKPQQQQLQPQLPQITSEQQYNPGQHYEKYNK</sequence>
<keyword evidence="2" id="KW-0472">Membrane</keyword>
<accession>T1FSU1</accession>
<feature type="compositionally biased region" description="Low complexity" evidence="1">
    <location>
        <begin position="145"/>
        <end position="175"/>
    </location>
</feature>
<proteinExistence type="predicted"/>
<evidence type="ECO:0000313" key="3">
    <source>
        <dbReference type="EMBL" id="ESO06998.1"/>
    </source>
</evidence>
<dbReference type="PROSITE" id="PS51257">
    <property type="entry name" value="PROKAR_LIPOPROTEIN"/>
    <property type="match status" value="1"/>
</dbReference>
<dbReference type="GeneID" id="20211888"/>
<dbReference type="RefSeq" id="XP_009015094.1">
    <property type="nucleotide sequence ID" value="XM_009016846.1"/>
</dbReference>
<name>T1FSU1_HELRO</name>
<dbReference type="EMBL" id="KB096275">
    <property type="protein sequence ID" value="ESO06998.1"/>
    <property type="molecule type" value="Genomic_DNA"/>
</dbReference>
<dbReference type="EMBL" id="AMQM01003756">
    <property type="status" value="NOT_ANNOTATED_CDS"/>
    <property type="molecule type" value="Genomic_DNA"/>
</dbReference>
<evidence type="ECO:0000313" key="4">
    <source>
        <dbReference type="EnsemblMetazoa" id="HelroP191275"/>
    </source>
</evidence>
<reference evidence="4" key="3">
    <citation type="submission" date="2015-06" db="UniProtKB">
        <authorList>
            <consortium name="EnsemblMetazoa"/>
        </authorList>
    </citation>
    <scope>IDENTIFICATION</scope>
</reference>
<feature type="region of interest" description="Disordered" evidence="1">
    <location>
        <begin position="236"/>
        <end position="266"/>
    </location>
</feature>
<keyword evidence="5" id="KW-1185">Reference proteome</keyword>
<gene>
    <name evidence="4" type="primary">20211888</name>
    <name evidence="3" type="ORF">HELRODRAFT_191275</name>
</gene>
<reference evidence="5" key="1">
    <citation type="submission" date="2012-12" db="EMBL/GenBank/DDBJ databases">
        <authorList>
            <person name="Hellsten U."/>
            <person name="Grimwood J."/>
            <person name="Chapman J.A."/>
            <person name="Shapiro H."/>
            <person name="Aerts A."/>
            <person name="Otillar R.P."/>
            <person name="Terry A.Y."/>
            <person name="Boore J.L."/>
            <person name="Simakov O."/>
            <person name="Marletaz F."/>
            <person name="Cho S.-J."/>
            <person name="Edsinger-Gonzales E."/>
            <person name="Havlak P."/>
            <person name="Kuo D.-H."/>
            <person name="Larsson T."/>
            <person name="Lv J."/>
            <person name="Arendt D."/>
            <person name="Savage R."/>
            <person name="Osoegawa K."/>
            <person name="de Jong P."/>
            <person name="Lindberg D.R."/>
            <person name="Seaver E.C."/>
            <person name="Weisblat D.A."/>
            <person name="Putnam N.H."/>
            <person name="Grigoriev I.V."/>
            <person name="Rokhsar D.S."/>
        </authorList>
    </citation>
    <scope>NUCLEOTIDE SEQUENCE</scope>
</reference>